<protein>
    <submittedName>
        <fullName evidence="1">Uncharacterized protein</fullName>
    </submittedName>
</protein>
<evidence type="ECO:0000313" key="2">
    <source>
        <dbReference type="Proteomes" id="UP000006591"/>
    </source>
</evidence>
<dbReference type="Gramene" id="ONIVA11G09890.1">
    <property type="protein sequence ID" value="ONIVA11G09890.1"/>
    <property type="gene ID" value="ONIVA11G09890"/>
</dbReference>
<reference evidence="1" key="1">
    <citation type="submission" date="2015-04" db="UniProtKB">
        <authorList>
            <consortium name="EnsemblPlants"/>
        </authorList>
    </citation>
    <scope>IDENTIFICATION</scope>
    <source>
        <strain evidence="1">SL10</strain>
    </source>
</reference>
<evidence type="ECO:0000313" key="1">
    <source>
        <dbReference type="EnsemblPlants" id="ONIVA11G09890.1"/>
    </source>
</evidence>
<dbReference type="Proteomes" id="UP000006591">
    <property type="component" value="Chromosome 11"/>
</dbReference>
<dbReference type="EnsemblPlants" id="ONIVA11G09890.1">
    <property type="protein sequence ID" value="ONIVA11G09890.1"/>
    <property type="gene ID" value="ONIVA11G09890"/>
</dbReference>
<reference evidence="1" key="2">
    <citation type="submission" date="2018-04" db="EMBL/GenBank/DDBJ databases">
        <title>OnivRS2 (Oryza nivara Reference Sequence Version 2).</title>
        <authorList>
            <person name="Zhang J."/>
            <person name="Kudrna D."/>
            <person name="Lee S."/>
            <person name="Talag J."/>
            <person name="Rajasekar S."/>
            <person name="Welchert J."/>
            <person name="Hsing Y.-I."/>
            <person name="Wing R.A."/>
        </authorList>
    </citation>
    <scope>NUCLEOTIDE SEQUENCE [LARGE SCALE GENOMIC DNA]</scope>
    <source>
        <strain evidence="1">SL10</strain>
    </source>
</reference>
<organism evidence="1">
    <name type="scientific">Oryza nivara</name>
    <name type="common">Indian wild rice</name>
    <name type="synonym">Oryza sativa f. spontanea</name>
    <dbReference type="NCBI Taxonomy" id="4536"/>
    <lineage>
        <taxon>Eukaryota</taxon>
        <taxon>Viridiplantae</taxon>
        <taxon>Streptophyta</taxon>
        <taxon>Embryophyta</taxon>
        <taxon>Tracheophyta</taxon>
        <taxon>Spermatophyta</taxon>
        <taxon>Magnoliopsida</taxon>
        <taxon>Liliopsida</taxon>
        <taxon>Poales</taxon>
        <taxon>Poaceae</taxon>
        <taxon>BOP clade</taxon>
        <taxon>Oryzoideae</taxon>
        <taxon>Oryzeae</taxon>
        <taxon>Oryzinae</taxon>
        <taxon>Oryza</taxon>
    </lineage>
</organism>
<keyword evidence="2" id="KW-1185">Reference proteome</keyword>
<dbReference type="AlphaFoldDB" id="A0A0E0J0V0"/>
<proteinExistence type="predicted"/>
<dbReference type="HOGENOM" id="CLU_2675281_0_0_1"/>
<name>A0A0E0J0V0_ORYNI</name>
<accession>A0A0E0J0V0</accession>
<dbReference type="OMA" id="TRENEHT"/>
<sequence length="75" mass="8327">MAKTTRAWKVQAANERKKSGVKVAEEFRCACCLGFYKGSAKRRDEHTQRCLAKREAEVAADQRAAEAAKEAANEP</sequence>